<accession>A0A0F8ZMM8</accession>
<dbReference type="PANTHER" id="PTHR43350:SF19">
    <property type="entry name" value="D-GULOSIDE 3-DEHYDROGENASE"/>
    <property type="match status" value="1"/>
</dbReference>
<evidence type="ECO:0000256" key="3">
    <source>
        <dbReference type="ARBA" id="ARBA00022723"/>
    </source>
</evidence>
<dbReference type="InterPro" id="IPR036291">
    <property type="entry name" value="NAD(P)-bd_dom_sf"/>
</dbReference>
<protein>
    <recommendedName>
        <fullName evidence="6">Alcohol dehydrogenase-like C-terminal domain-containing protein</fullName>
    </recommendedName>
</protein>
<dbReference type="SUPFAM" id="SSF51735">
    <property type="entry name" value="NAD(P)-binding Rossmann-fold domains"/>
    <property type="match status" value="1"/>
</dbReference>
<evidence type="ECO:0000256" key="4">
    <source>
        <dbReference type="ARBA" id="ARBA00022833"/>
    </source>
</evidence>
<dbReference type="AlphaFoldDB" id="A0A0F8ZMM8"/>
<keyword evidence="5" id="KW-0560">Oxidoreductase</keyword>
<dbReference type="Gene3D" id="3.90.180.10">
    <property type="entry name" value="Medium-chain alcohol dehydrogenases, catalytic domain"/>
    <property type="match status" value="1"/>
</dbReference>
<organism evidence="7">
    <name type="scientific">marine sediment metagenome</name>
    <dbReference type="NCBI Taxonomy" id="412755"/>
    <lineage>
        <taxon>unclassified sequences</taxon>
        <taxon>metagenomes</taxon>
        <taxon>ecological metagenomes</taxon>
    </lineage>
</organism>
<gene>
    <name evidence="7" type="ORF">LCGC14_2951870</name>
</gene>
<dbReference type="Gene3D" id="3.40.50.720">
    <property type="entry name" value="NAD(P)-binding Rossmann-like Domain"/>
    <property type="match status" value="1"/>
</dbReference>
<comment type="caution">
    <text evidence="7">The sequence shown here is derived from an EMBL/GenBank/DDBJ whole genome shotgun (WGS) entry which is preliminary data.</text>
</comment>
<evidence type="ECO:0000256" key="1">
    <source>
        <dbReference type="ARBA" id="ARBA00001947"/>
    </source>
</evidence>
<dbReference type="InterPro" id="IPR013149">
    <property type="entry name" value="ADH-like_C"/>
</dbReference>
<dbReference type="EMBL" id="LAZR01059501">
    <property type="protein sequence ID" value="KKK67659.1"/>
    <property type="molecule type" value="Genomic_DNA"/>
</dbReference>
<feature type="non-terminal residue" evidence="7">
    <location>
        <position position="1"/>
    </location>
</feature>
<evidence type="ECO:0000256" key="2">
    <source>
        <dbReference type="ARBA" id="ARBA00008072"/>
    </source>
</evidence>
<name>A0A0F8ZMM8_9ZZZZ</name>
<reference evidence="7" key="1">
    <citation type="journal article" date="2015" name="Nature">
        <title>Complex archaea that bridge the gap between prokaryotes and eukaryotes.</title>
        <authorList>
            <person name="Spang A."/>
            <person name="Saw J.H."/>
            <person name="Jorgensen S.L."/>
            <person name="Zaremba-Niedzwiedzka K."/>
            <person name="Martijn J."/>
            <person name="Lind A.E."/>
            <person name="van Eijk R."/>
            <person name="Schleper C."/>
            <person name="Guy L."/>
            <person name="Ettema T.J."/>
        </authorList>
    </citation>
    <scope>NUCLEOTIDE SEQUENCE</scope>
</reference>
<feature type="domain" description="Alcohol dehydrogenase-like C-terminal" evidence="6">
    <location>
        <begin position="26"/>
        <end position="151"/>
    </location>
</feature>
<keyword evidence="3" id="KW-0479">Metal-binding</keyword>
<evidence type="ECO:0000313" key="7">
    <source>
        <dbReference type="EMBL" id="KKK67659.1"/>
    </source>
</evidence>
<comment type="similarity">
    <text evidence="2">Belongs to the zinc-containing alcohol dehydrogenase family.</text>
</comment>
<evidence type="ECO:0000256" key="5">
    <source>
        <dbReference type="ARBA" id="ARBA00023002"/>
    </source>
</evidence>
<proteinExistence type="inferred from homology"/>
<dbReference type="PANTHER" id="PTHR43350">
    <property type="entry name" value="NAD-DEPENDENT ALCOHOL DEHYDROGENASE"/>
    <property type="match status" value="1"/>
</dbReference>
<comment type="cofactor">
    <cofactor evidence="1">
        <name>Zn(2+)</name>
        <dbReference type="ChEBI" id="CHEBI:29105"/>
    </cofactor>
</comment>
<evidence type="ECO:0000259" key="6">
    <source>
        <dbReference type="Pfam" id="PF00107"/>
    </source>
</evidence>
<keyword evidence="4" id="KW-0862">Zinc</keyword>
<dbReference type="GO" id="GO:0016491">
    <property type="term" value="F:oxidoreductase activity"/>
    <property type="evidence" value="ECO:0007669"/>
    <property type="project" value="UniProtKB-KW"/>
</dbReference>
<sequence length="197" mass="20635">LSIACNSLDRVQPVEGRSAVVIGAGAIGLTHVILLARGGVGPLIVSDPLDYRLAIARELGATHTLNGQRDDVVAAVAELTGGMGADFVFECAGEPETFAQMIELAGPAGRVGVVGIPAEDALAFKHSSARRKGLDVLMIRRANRTFARALARTIDEELPLGRLGTHHFPLERTQQAYETASSYADGVVKAIVNPSGA</sequence>
<dbReference type="GO" id="GO:0046872">
    <property type="term" value="F:metal ion binding"/>
    <property type="evidence" value="ECO:0007669"/>
    <property type="project" value="UniProtKB-KW"/>
</dbReference>
<dbReference type="Pfam" id="PF00107">
    <property type="entry name" value="ADH_zinc_N"/>
    <property type="match status" value="1"/>
</dbReference>